<comment type="caution">
    <text evidence="2">The sequence shown here is derived from an EMBL/GenBank/DDBJ whole genome shotgun (WGS) entry which is preliminary data.</text>
</comment>
<reference evidence="2" key="1">
    <citation type="submission" date="2022-10" db="EMBL/GenBank/DDBJ databases">
        <authorList>
            <person name="Chen Y."/>
            <person name="Dougan E. K."/>
            <person name="Chan C."/>
            <person name="Rhodes N."/>
            <person name="Thang M."/>
        </authorList>
    </citation>
    <scope>NUCLEOTIDE SEQUENCE</scope>
</reference>
<evidence type="ECO:0000313" key="4">
    <source>
        <dbReference type="Proteomes" id="UP001152797"/>
    </source>
</evidence>
<keyword evidence="4" id="KW-1185">Reference proteome</keyword>
<dbReference type="InterPro" id="IPR011010">
    <property type="entry name" value="DNA_brk_join_enz"/>
</dbReference>
<feature type="region of interest" description="Disordered" evidence="1">
    <location>
        <begin position="334"/>
        <end position="360"/>
    </location>
</feature>
<accession>A0A9P1CV17</accession>
<dbReference type="SUPFAM" id="SSF56349">
    <property type="entry name" value="DNA breaking-rejoining enzymes"/>
    <property type="match status" value="1"/>
</dbReference>
<gene>
    <name evidence="2" type="ORF">C1SCF055_LOCUS24259</name>
</gene>
<protein>
    <submittedName>
        <fullName evidence="2">Uncharacterized protein</fullName>
    </submittedName>
</protein>
<organism evidence="2">
    <name type="scientific">Cladocopium goreaui</name>
    <dbReference type="NCBI Taxonomy" id="2562237"/>
    <lineage>
        <taxon>Eukaryota</taxon>
        <taxon>Sar</taxon>
        <taxon>Alveolata</taxon>
        <taxon>Dinophyceae</taxon>
        <taxon>Suessiales</taxon>
        <taxon>Symbiodiniaceae</taxon>
        <taxon>Cladocopium</taxon>
    </lineage>
</organism>
<proteinExistence type="predicted"/>
<dbReference type="EMBL" id="CAMXCT010002396">
    <property type="protein sequence ID" value="CAI3997921.1"/>
    <property type="molecule type" value="Genomic_DNA"/>
</dbReference>
<evidence type="ECO:0000313" key="2">
    <source>
        <dbReference type="EMBL" id="CAI3997921.1"/>
    </source>
</evidence>
<name>A0A9P1CV17_9DINO</name>
<dbReference type="GO" id="GO:0003677">
    <property type="term" value="F:DNA binding"/>
    <property type="evidence" value="ECO:0007669"/>
    <property type="project" value="InterPro"/>
</dbReference>
<evidence type="ECO:0000256" key="1">
    <source>
        <dbReference type="SAM" id="MobiDB-lite"/>
    </source>
</evidence>
<evidence type="ECO:0000313" key="3">
    <source>
        <dbReference type="EMBL" id="CAL1151296.1"/>
    </source>
</evidence>
<dbReference type="EMBL" id="CAMXCT020002396">
    <property type="protein sequence ID" value="CAL1151296.1"/>
    <property type="molecule type" value="Genomic_DNA"/>
</dbReference>
<feature type="region of interest" description="Disordered" evidence="1">
    <location>
        <begin position="496"/>
        <end position="518"/>
    </location>
</feature>
<feature type="region of interest" description="Disordered" evidence="1">
    <location>
        <begin position="678"/>
        <end position="701"/>
    </location>
</feature>
<feature type="compositionally biased region" description="Polar residues" evidence="1">
    <location>
        <begin position="500"/>
        <end position="509"/>
    </location>
</feature>
<dbReference type="EMBL" id="CAMXCT030002396">
    <property type="protein sequence ID" value="CAL4785233.1"/>
    <property type="molecule type" value="Genomic_DNA"/>
</dbReference>
<sequence length="1917" mass="211407">MSSGDLQQLSERVALLELQLADLTSAFNQFRLNSRQPSRSTSEFHLVTSPSRDGAGSVGAGSVASSGYNVLAEEIPTLPDFAARLCSNLTGGSLCGRERARRAWESGWWARFCLEGRLQKPRPSKPCDLANSCYVVLRAEGYDCPLLVTRAADYRAIVKEFKGDSLSHGFASQSEAKVYCLGAGVEEAYVLFWPPDAASFEEAMASLAVVIMKRVGGLLLAVPVGFIPLEELQGAATTEEDSLIGPFTTLSVPAVHMEEGGPTPYGSDIEVQVVDFADRVTHGLVKFSDAQVAEELVVGFTDESAVVPDPTTLLRYAMEWAAASAAQRANFYSADEGAPEGQPPKQAAKAKAAKAKRPSTAQVTAEHISRMASLLPAMAAQLTELQQNQISLQQQMDLQAGQPQPRPSQMPVSMSPQQFAGIVGAPPKTKGLALSHPPPPPSKRVGLQLDSPLTVQEQAEEGVPEVDMSPLALAMLEQSRALTAIMAHLAQGDPLLDTHASGTSTSSRGAQGREKLQRELSDRTGSFFLTVMQNMFKRMKPASSVPKTIEELASTDLSMVHYLERFGGYGNVRDMGICQYALSFVVDLALKGDLQGLREHLALLVVAIEQYAQDGKWDLGFMLTLLEDPPPQMWSYRNPVGAQTGRLRAFAPLCPQRWATIQLAYLKEIDFIHNRRQETTKKEAPHQPSQPGPKRGISASGGFDSGKLEEDYGRNSGAFCSDHKDEPRSLDAWVKALVKAFLKSDTKFALIEALVRAGGPTGIFSALGCGRKSFQLDARLDELLEALRSLGLGDGSRYCRETGAVDVPVVNDKDELRPYRALDPSRLKLTGEAQWDCRAFLSDLLFMPFVEPLINTFDVEPPLEFCPDFSTISEDLVVDLCKVWDVRGLLKIFPRSFGPETEVGCTKVFNNFKSASTDRQIGDRRSQNFREGRIQGPSASLPTGSALLALAPLRYCEQLIGCVADRRDFYHQFQVTDERAVTNCLYPTVPLAKLIETRAAAVFHQQFVANKKAKSREEHGDFLHGPPVSLWADEGAKVCVAFASIFQGDHLGVEIATDAHSRLLAEHGLLNHGSRLLSGGAIWEKRLGLGLVSALVAQSRRTSDALHATLVGSWISVLTFRRPAMALVNELFKVVHPSMLDTAQPVLHRLSHDAAEELQLLAALAPVLASNVALPFSPTVYATDASSLKGGIAEANVPEELAKILWRTADHKGANLPLLSKPAAVLYEHDRDYEPDFSEYQDKPEASDAQHAAIPRPIGLRFQFLEICGGAGKVTQKLVKLSVVCGPVFDLSHSKHFNLADSRVLQWIIFMLESDRLDSFLVSPPCTTFSPAAPPCVRSYKIPRGFKQDLFKVWLGNKLAFAAITLLFVALRLHKLGMGEQPRRSKMRWLAEWLRLLAMGAEESFVASCYFGSPHQKEFCFVGVHMHMRLLSRRCTRDHQHVVIQGRYTKPSATYTDQLAEHLAQFFYDHLTAVQRTRRRLDLDVGGLESVLSNDVLQGLQWEAKDSWKWKGASHINLLETSATLKLYRCLALEGGDSRFVYFGDSHVSRSALARGRTSSLALRPMLKRAAVLCLGFGLYPAGRFAPTRLNPADAPSRDGEIEEDSEWTMDFDSTLGFPGEGPQPFGFSLFWIFLFTSWLSCATVGNPRGASHGDAARMKARAGVILEDGRKVTQTTNLTREKLFEKFCSWLLERGLSIEQLLFTNAVDIDQLNKILCEYGRIGEVFNATRADLITPADVGGSIDYVMLRIWEPKTRFRAARHQMSKMEQPDLIEVVRIGLGDLRADERLWPYSGPTLRLRLTKILSRLGLPIKGGGKPQALSLASLRPGGATWLITQTESAELVRRRGRWVSYKVMECYLQEVTYMTYLNEIDPGAKKFILQALRAFPSLLKAIIKFKSCKIPENTWFLLLSKSPD</sequence>
<dbReference type="Proteomes" id="UP001152797">
    <property type="component" value="Unassembled WGS sequence"/>
</dbReference>
<reference evidence="3" key="2">
    <citation type="submission" date="2024-04" db="EMBL/GenBank/DDBJ databases">
        <authorList>
            <person name="Chen Y."/>
            <person name="Shah S."/>
            <person name="Dougan E. K."/>
            <person name="Thang M."/>
            <person name="Chan C."/>
        </authorList>
    </citation>
    <scope>NUCLEOTIDE SEQUENCE [LARGE SCALE GENOMIC DNA]</scope>
</reference>